<evidence type="ECO:0000313" key="2">
    <source>
        <dbReference type="EMBL" id="KAJ1158219.1"/>
    </source>
</evidence>
<feature type="region of interest" description="Disordered" evidence="1">
    <location>
        <begin position="137"/>
        <end position="165"/>
    </location>
</feature>
<gene>
    <name evidence="2" type="ORF">NDU88_010913</name>
</gene>
<feature type="compositionally biased region" description="Gly residues" evidence="1">
    <location>
        <begin position="147"/>
        <end position="156"/>
    </location>
</feature>
<dbReference type="AlphaFoldDB" id="A0AAV7RZK7"/>
<comment type="caution">
    <text evidence="2">The sequence shown here is derived from an EMBL/GenBank/DDBJ whole genome shotgun (WGS) entry which is preliminary data.</text>
</comment>
<evidence type="ECO:0000256" key="1">
    <source>
        <dbReference type="SAM" id="MobiDB-lite"/>
    </source>
</evidence>
<sequence>MHAVSEYLKKNDKSIEGDRVRRVLALLEKAGRMDLVNLEALSALRPARQASQGVAAAVLACSPPRSEKKAEQVRKAGWVPGRAAGRGMGWVVCGAVRGLRRIKGVSGKTHRVSPLEGKRTTKDSTRAKGLGAAFTLLPQGNGREQGRGLGSLGNTGLGQPAPVGARNPAEEANLVVEQQGGEAQSEAREMGAIIDFIKKKGGEQHIQNSRAGGV</sequence>
<organism evidence="2 3">
    <name type="scientific">Pleurodeles waltl</name>
    <name type="common">Iberian ribbed newt</name>
    <dbReference type="NCBI Taxonomy" id="8319"/>
    <lineage>
        <taxon>Eukaryota</taxon>
        <taxon>Metazoa</taxon>
        <taxon>Chordata</taxon>
        <taxon>Craniata</taxon>
        <taxon>Vertebrata</taxon>
        <taxon>Euteleostomi</taxon>
        <taxon>Amphibia</taxon>
        <taxon>Batrachia</taxon>
        <taxon>Caudata</taxon>
        <taxon>Salamandroidea</taxon>
        <taxon>Salamandridae</taxon>
        <taxon>Pleurodelinae</taxon>
        <taxon>Pleurodeles</taxon>
    </lineage>
</organism>
<dbReference type="Proteomes" id="UP001066276">
    <property type="component" value="Chromosome 5"/>
</dbReference>
<keyword evidence="3" id="KW-1185">Reference proteome</keyword>
<protein>
    <submittedName>
        <fullName evidence="2">Uncharacterized protein</fullName>
    </submittedName>
</protein>
<name>A0AAV7RZK7_PLEWA</name>
<accession>A0AAV7RZK7</accession>
<reference evidence="2" key="1">
    <citation type="journal article" date="2022" name="bioRxiv">
        <title>Sequencing and chromosome-scale assembly of the giantPleurodeles waltlgenome.</title>
        <authorList>
            <person name="Brown T."/>
            <person name="Elewa A."/>
            <person name="Iarovenko S."/>
            <person name="Subramanian E."/>
            <person name="Araus A.J."/>
            <person name="Petzold A."/>
            <person name="Susuki M."/>
            <person name="Suzuki K.-i.T."/>
            <person name="Hayashi T."/>
            <person name="Toyoda A."/>
            <person name="Oliveira C."/>
            <person name="Osipova E."/>
            <person name="Leigh N.D."/>
            <person name="Simon A."/>
            <person name="Yun M.H."/>
        </authorList>
    </citation>
    <scope>NUCLEOTIDE SEQUENCE</scope>
    <source>
        <strain evidence="2">20211129_DDA</strain>
        <tissue evidence="2">Liver</tissue>
    </source>
</reference>
<dbReference type="EMBL" id="JANPWB010000009">
    <property type="protein sequence ID" value="KAJ1158219.1"/>
    <property type="molecule type" value="Genomic_DNA"/>
</dbReference>
<proteinExistence type="predicted"/>
<evidence type="ECO:0000313" key="3">
    <source>
        <dbReference type="Proteomes" id="UP001066276"/>
    </source>
</evidence>